<dbReference type="AlphaFoldDB" id="M1WMC6"/>
<feature type="domain" description="DnaJ homologue subfamily C member 28 conserved" evidence="1">
    <location>
        <begin position="16"/>
        <end position="83"/>
    </location>
</feature>
<dbReference type="KEGG" id="dpi:BN4_12135"/>
<dbReference type="EMBL" id="FO203427">
    <property type="protein sequence ID" value="CCH49370.1"/>
    <property type="molecule type" value="Genomic_DNA"/>
</dbReference>
<gene>
    <name evidence="2" type="ordered locus">BN4_12135</name>
</gene>
<dbReference type="PATRIC" id="fig|879567.3.peg.2278"/>
<proteinExistence type="predicted"/>
<reference evidence="2 3" key="1">
    <citation type="journal article" date="2013" name="PLoS ONE">
        <title>The first genomic and proteomic characterization of a deep-sea sulfate reducer: insights into the piezophilic lifestyle of Desulfovibrio piezophilus.</title>
        <authorList>
            <person name="Pradel N."/>
            <person name="Ji B."/>
            <person name="Gimenez G."/>
            <person name="Talla E."/>
            <person name="Lenoble P."/>
            <person name="Garel M."/>
            <person name="Tamburini C."/>
            <person name="Fourquet P."/>
            <person name="Lebrun R."/>
            <person name="Bertin P."/>
            <person name="Denis Y."/>
            <person name="Pophillat M."/>
            <person name="Barbe V."/>
            <person name="Ollivier B."/>
            <person name="Dolla A."/>
        </authorList>
    </citation>
    <scope>NUCLEOTIDE SEQUENCE [LARGE SCALE GENOMIC DNA]</scope>
    <source>
        <strain evidence="3">DSM 10523 / SB164P1</strain>
    </source>
</reference>
<reference evidence="3" key="2">
    <citation type="journal article" date="2013" name="Stand. Genomic Sci.">
        <title>Complete genome sequence of Desulfocapsa sulfexigens, a marine deltaproteobacterium specialized in disproportionating inorganic sulfur compounds.</title>
        <authorList>
            <person name="Finster K.W."/>
            <person name="Kjeldsen K.U."/>
            <person name="Kube M."/>
            <person name="Reinhardt R."/>
            <person name="Mussmann M."/>
            <person name="Amann R."/>
            <person name="Schreiber L."/>
        </authorList>
    </citation>
    <scope>NUCLEOTIDE SEQUENCE [LARGE SCALE GENOMIC DNA]</scope>
    <source>
        <strain evidence="3">DSM 10523 / SB164P1</strain>
    </source>
</reference>
<evidence type="ECO:0000259" key="1">
    <source>
        <dbReference type="Pfam" id="PF09350"/>
    </source>
</evidence>
<keyword evidence="3" id="KW-1185">Reference proteome</keyword>
<dbReference type="HOGENOM" id="CLU_129296_0_0_7"/>
<dbReference type="STRING" id="1322246.BN4_12135"/>
<dbReference type="eggNOG" id="ENOG5032TNY">
    <property type="taxonomic scope" value="Bacteria"/>
</dbReference>
<organism evidence="2 3">
    <name type="scientific">Pseudodesulfovibrio piezophilus (strain DSM 21447 / JCM 15486 / C1TLV30)</name>
    <name type="common">Desulfovibrio piezophilus</name>
    <dbReference type="NCBI Taxonomy" id="1322246"/>
    <lineage>
        <taxon>Bacteria</taxon>
        <taxon>Pseudomonadati</taxon>
        <taxon>Thermodesulfobacteriota</taxon>
        <taxon>Desulfovibrionia</taxon>
        <taxon>Desulfovibrionales</taxon>
        <taxon>Desulfovibrionaceae</taxon>
    </lineage>
</organism>
<protein>
    <recommendedName>
        <fullName evidence="1">DnaJ homologue subfamily C member 28 conserved domain-containing protein</fullName>
    </recommendedName>
</protein>
<dbReference type="Pfam" id="PF09350">
    <property type="entry name" value="DJC28_CD"/>
    <property type="match status" value="1"/>
</dbReference>
<evidence type="ECO:0000313" key="2">
    <source>
        <dbReference type="EMBL" id="CCH49370.1"/>
    </source>
</evidence>
<dbReference type="Proteomes" id="UP000011724">
    <property type="component" value="Chromosome"/>
</dbReference>
<evidence type="ECO:0000313" key="3">
    <source>
        <dbReference type="Proteomes" id="UP000011724"/>
    </source>
</evidence>
<dbReference type="BioCyc" id="DPIE1322246:BN4_RS10745-MONOMER"/>
<name>M1WMC6_PSEP2</name>
<sequence length="140" mass="16243">MSLVENTFMSFLSQIVAEERIRQDMEKGGFDNLEGMGKPLKPDEAQHLPPELRLAYRMLKSGGFVPPALAEEQEINRTIDLLAGMEDEGERYRQMHKLHVMIMKMNEGRGRAVNLEASDDYYRRIVEKVRIAEDRFKKDV</sequence>
<dbReference type="PANTHER" id="PTHR39158">
    <property type="entry name" value="OS08G0560600 PROTEIN"/>
    <property type="match status" value="1"/>
</dbReference>
<dbReference type="InterPro" id="IPR018961">
    <property type="entry name" value="DnaJ_homolog_subfam-C_membr-28"/>
</dbReference>
<accession>M1WMC6</accession>
<dbReference type="PANTHER" id="PTHR39158:SF1">
    <property type="entry name" value="DNAJ HOMOLOG SUBFAMILY C MEMBER 28"/>
    <property type="match status" value="1"/>
</dbReference>
<dbReference type="InterPro" id="IPR052573">
    <property type="entry name" value="DnaJ_C_subfamily_28"/>
</dbReference>